<accession>A0A1M5PQS7</accession>
<dbReference type="AlphaFoldDB" id="A0A1M5PQS7"/>
<reference evidence="2" key="1">
    <citation type="submission" date="2016-11" db="EMBL/GenBank/DDBJ databases">
        <authorList>
            <person name="Varghese N."/>
            <person name="Submissions S."/>
        </authorList>
    </citation>
    <scope>NUCLEOTIDE SEQUENCE [LARGE SCALE GENOMIC DNA]</scope>
    <source>
        <strain evidence="2">DSM 17963</strain>
    </source>
</reference>
<evidence type="ECO:0000313" key="1">
    <source>
        <dbReference type="EMBL" id="SHH04088.1"/>
    </source>
</evidence>
<evidence type="ECO:0008006" key="3">
    <source>
        <dbReference type="Google" id="ProtNLM"/>
    </source>
</evidence>
<gene>
    <name evidence="1" type="ORF">SAMN05443663_10590</name>
</gene>
<dbReference type="Proteomes" id="UP000184071">
    <property type="component" value="Unassembled WGS sequence"/>
</dbReference>
<dbReference type="InterPro" id="IPR029044">
    <property type="entry name" value="Nucleotide-diphossugar_trans"/>
</dbReference>
<organism evidence="1 2">
    <name type="scientific">Flavobacterium defluvii</name>
    <dbReference type="NCBI Taxonomy" id="370979"/>
    <lineage>
        <taxon>Bacteria</taxon>
        <taxon>Pseudomonadati</taxon>
        <taxon>Bacteroidota</taxon>
        <taxon>Flavobacteriia</taxon>
        <taxon>Flavobacteriales</taxon>
        <taxon>Flavobacteriaceae</taxon>
        <taxon>Flavobacterium</taxon>
    </lineage>
</organism>
<evidence type="ECO:0000313" key="2">
    <source>
        <dbReference type="Proteomes" id="UP000184071"/>
    </source>
</evidence>
<proteinExistence type="predicted"/>
<sequence>MLPVVKTTGYVKKIESNMNKLPGQGGLTKKITVAKGNVNRRKFAKKAATDLSHLISQVSKRKTIEMEVASFSSCNDFHEQLLSVLSFIRYVGRPIKWTIYSDGSHNEEQIEQLENSFDFVKVEKGLDWTKIQSLKGLCKEELEPYENYLMDYAKKFPLGKKLFYYLNHTIEKPTLFIDSDILFYEHANVLKLILTEKPAANGWYMPDVSWGCLDSRYKAANTEQIYQVNSGFIFANTAFEHIKESLEFFKTYNFIYEYFSEQTVYHHLLKNNSYMPLTPKTFILDLGDQFDFSYLLSPKQMAVRHYTGPVRHKMWQRNYKWHLGL</sequence>
<dbReference type="SUPFAM" id="SSF53448">
    <property type="entry name" value="Nucleotide-diphospho-sugar transferases"/>
    <property type="match status" value="1"/>
</dbReference>
<dbReference type="EMBL" id="FQWC01000005">
    <property type="protein sequence ID" value="SHH04088.1"/>
    <property type="molecule type" value="Genomic_DNA"/>
</dbReference>
<protein>
    <recommendedName>
        <fullName evidence="3">Glycosyl transferase family 8</fullName>
    </recommendedName>
</protein>
<dbReference type="STRING" id="370979.SAMN05443663_10590"/>
<keyword evidence="2" id="KW-1185">Reference proteome</keyword>
<name>A0A1M5PQS7_9FLAO</name>